<dbReference type="FunFam" id="1.10.510.10:FF:000632">
    <property type="entry name" value="leucine-rich repeat receptor-like protein kinase TDR"/>
    <property type="match status" value="1"/>
</dbReference>
<dbReference type="HOGENOM" id="CLU_000288_22_1_1"/>
<comment type="similarity">
    <text evidence="2">Belongs to the protein kinase superfamily. Ser/Thr protein kinase family.</text>
</comment>
<dbReference type="Pfam" id="PF00560">
    <property type="entry name" value="LRR_1"/>
    <property type="match status" value="5"/>
</dbReference>
<dbReference type="FunFam" id="3.80.10.10:FF:000233">
    <property type="entry name" value="Leucine-rich repeat receptor-like protein kinase TDR"/>
    <property type="match status" value="1"/>
</dbReference>
<dbReference type="Proteomes" id="UP000001514">
    <property type="component" value="Unassembled WGS sequence"/>
</dbReference>
<dbReference type="PANTHER" id="PTHR48056">
    <property type="entry name" value="LRR RECEPTOR-LIKE SERINE/THREONINE-PROTEIN KINASE-RELATED"/>
    <property type="match status" value="1"/>
</dbReference>
<reference evidence="21 22" key="1">
    <citation type="journal article" date="2011" name="Science">
        <title>The Selaginella genome identifies genetic changes associated with the evolution of vascular plants.</title>
        <authorList>
            <person name="Banks J.A."/>
            <person name="Nishiyama T."/>
            <person name="Hasebe M."/>
            <person name="Bowman J.L."/>
            <person name="Gribskov M."/>
            <person name="dePamphilis C."/>
            <person name="Albert V.A."/>
            <person name="Aono N."/>
            <person name="Aoyama T."/>
            <person name="Ambrose B.A."/>
            <person name="Ashton N.W."/>
            <person name="Axtell M.J."/>
            <person name="Barker E."/>
            <person name="Barker M.S."/>
            <person name="Bennetzen J.L."/>
            <person name="Bonawitz N.D."/>
            <person name="Chapple C."/>
            <person name="Cheng C."/>
            <person name="Correa L.G."/>
            <person name="Dacre M."/>
            <person name="DeBarry J."/>
            <person name="Dreyer I."/>
            <person name="Elias M."/>
            <person name="Engstrom E.M."/>
            <person name="Estelle M."/>
            <person name="Feng L."/>
            <person name="Finet C."/>
            <person name="Floyd S.K."/>
            <person name="Frommer W.B."/>
            <person name="Fujita T."/>
            <person name="Gramzow L."/>
            <person name="Gutensohn M."/>
            <person name="Harholt J."/>
            <person name="Hattori M."/>
            <person name="Heyl A."/>
            <person name="Hirai T."/>
            <person name="Hiwatashi Y."/>
            <person name="Ishikawa M."/>
            <person name="Iwata M."/>
            <person name="Karol K.G."/>
            <person name="Koehler B."/>
            <person name="Kolukisaoglu U."/>
            <person name="Kubo M."/>
            <person name="Kurata T."/>
            <person name="Lalonde S."/>
            <person name="Li K."/>
            <person name="Li Y."/>
            <person name="Litt A."/>
            <person name="Lyons E."/>
            <person name="Manning G."/>
            <person name="Maruyama T."/>
            <person name="Michael T.P."/>
            <person name="Mikami K."/>
            <person name="Miyazaki S."/>
            <person name="Morinaga S."/>
            <person name="Murata T."/>
            <person name="Mueller-Roeber B."/>
            <person name="Nelson D.R."/>
            <person name="Obara M."/>
            <person name="Oguri Y."/>
            <person name="Olmstead R.G."/>
            <person name="Onodera N."/>
            <person name="Petersen B.L."/>
            <person name="Pils B."/>
            <person name="Prigge M."/>
            <person name="Rensing S.A."/>
            <person name="Riano-Pachon D.M."/>
            <person name="Roberts A.W."/>
            <person name="Sato Y."/>
            <person name="Scheller H.V."/>
            <person name="Schulz B."/>
            <person name="Schulz C."/>
            <person name="Shakirov E.V."/>
            <person name="Shibagaki N."/>
            <person name="Shinohara N."/>
            <person name="Shippen D.E."/>
            <person name="Soerensen I."/>
            <person name="Sotooka R."/>
            <person name="Sugimoto N."/>
            <person name="Sugita M."/>
            <person name="Sumikawa N."/>
            <person name="Tanurdzic M."/>
            <person name="Theissen G."/>
            <person name="Ulvskov P."/>
            <person name="Wakazuki S."/>
            <person name="Weng J.K."/>
            <person name="Willats W.W."/>
            <person name="Wipf D."/>
            <person name="Wolf P.G."/>
            <person name="Yang L."/>
            <person name="Zimmer A.D."/>
            <person name="Zhu Q."/>
            <person name="Mitros T."/>
            <person name="Hellsten U."/>
            <person name="Loque D."/>
            <person name="Otillar R."/>
            <person name="Salamov A."/>
            <person name="Schmutz J."/>
            <person name="Shapiro H."/>
            <person name="Lindquist E."/>
            <person name="Lucas S."/>
            <person name="Rokhsar D."/>
            <person name="Grigoriev I.V."/>
        </authorList>
    </citation>
    <scope>NUCLEOTIDE SEQUENCE [LARGE SCALE GENOMIC DNA]</scope>
</reference>
<dbReference type="FunFam" id="3.80.10.10:FF:000453">
    <property type="entry name" value="Leucine-rich receptor-like protein kinase family protein"/>
    <property type="match status" value="1"/>
</dbReference>
<keyword evidence="13" id="KW-0418">Kinase</keyword>
<dbReference type="InterPro" id="IPR000719">
    <property type="entry name" value="Prot_kinase_dom"/>
</dbReference>
<dbReference type="GO" id="GO:0006952">
    <property type="term" value="P:defense response"/>
    <property type="evidence" value="ECO:0007669"/>
    <property type="project" value="UniProtKB-ARBA"/>
</dbReference>
<evidence type="ECO:0000256" key="14">
    <source>
        <dbReference type="ARBA" id="ARBA00022840"/>
    </source>
</evidence>
<keyword evidence="16 19" id="KW-0472">Membrane</keyword>
<organism evidence="22">
    <name type="scientific">Selaginella moellendorffii</name>
    <name type="common">Spikemoss</name>
    <dbReference type="NCBI Taxonomy" id="88036"/>
    <lineage>
        <taxon>Eukaryota</taxon>
        <taxon>Viridiplantae</taxon>
        <taxon>Streptophyta</taxon>
        <taxon>Embryophyta</taxon>
        <taxon>Tracheophyta</taxon>
        <taxon>Lycopodiopsida</taxon>
        <taxon>Selaginellales</taxon>
        <taxon>Selaginellaceae</taxon>
        <taxon>Selaginella</taxon>
    </lineage>
</organism>
<keyword evidence="5" id="KW-0723">Serine/threonine-protein kinase</keyword>
<dbReference type="GO" id="GO:0004674">
    <property type="term" value="F:protein serine/threonine kinase activity"/>
    <property type="evidence" value="ECO:0007669"/>
    <property type="project" value="UniProtKB-KW"/>
</dbReference>
<evidence type="ECO:0000256" key="19">
    <source>
        <dbReference type="SAM" id="Phobius"/>
    </source>
</evidence>
<dbReference type="GO" id="GO:0005886">
    <property type="term" value="C:plasma membrane"/>
    <property type="evidence" value="ECO:0007669"/>
    <property type="project" value="UniProtKB-SubCell"/>
</dbReference>
<dbReference type="Pfam" id="PF00069">
    <property type="entry name" value="Pkinase"/>
    <property type="match status" value="1"/>
</dbReference>
<evidence type="ECO:0000256" key="12">
    <source>
        <dbReference type="ARBA" id="ARBA00022741"/>
    </source>
</evidence>
<dbReference type="InterPro" id="IPR011009">
    <property type="entry name" value="Kinase-like_dom_sf"/>
</dbReference>
<evidence type="ECO:0000256" key="13">
    <source>
        <dbReference type="ARBA" id="ARBA00022777"/>
    </source>
</evidence>
<dbReference type="GO" id="GO:0016020">
    <property type="term" value="C:membrane"/>
    <property type="evidence" value="ECO:0000318"/>
    <property type="project" value="GO_Central"/>
</dbReference>
<keyword evidence="9 19" id="KW-0812">Transmembrane</keyword>
<keyword evidence="8" id="KW-0808">Transferase</keyword>
<dbReference type="GO" id="GO:0048367">
    <property type="term" value="P:shoot system development"/>
    <property type="evidence" value="ECO:0007669"/>
    <property type="project" value="UniProtKB-ARBA"/>
</dbReference>
<sequence length="992" mass="108190">MGGFPGEKSPIFGRFQLLLLALAAVSYISTPAAFAQEVAILIRFKQNLEKQAQGELPDLFQSWKSTDSSPCKWEGISCDSKSGLVTEINLADLQIDAGEGVPPVVCELPSLESLNLGNNEIGGGFPQHLFQCSSLKSLNLSMNLFVGLLPNNISALTKLENLDLCGNNFTGEIPPGFGRLPSLLELNLTNNLLNGTVPGFLGQLSNLQRLDLAYNPMAEGPIPEELGRLTKLRNLILTKINLVGKIPESLGNLVELEEILDLSWNGLSGSLPASLFNLHKLKLLELYDNQLEGEIPANIFNLTSITDIDISNNRLTGSIPSGITQLKSLRLLHLWQNELTGAIPEGIQDLGDFFELRLFKNNFTGRIPQKLGSNGKLEVFDVSNNMLEGPIPPELCKSKRLVELILFNNGITGGIPDSYGSCPSVERILMNNNKLNGSIPPGIWNTEHAYIVDLSENELSGSISSEISKASNLTTLNLYGNKLSGPLPPELGDIPDLTRLQLYGNMFEGELPSQLGQLSRLNVLFVHDNKLEGQIPKALGMCKDLAQLNLAGNQLTGSIPESLGDISGLTLLDLSRNMLTGDIPLSIGEIKFSSFNVSYNRLSGRVPDGLANGAFDSSFIGNPELCASSESSGSRHGRVGLLGYVIGGTFAAAALLFIVGSWLFVRKYRQMKSGDSSRSWSMTSFHKLPFNHVGVIESLDEDNVLGSGGAGKVYLGKLSNGQAVAVKKLWSAAKKGDDSASQKYERSFQAEVETLGKLRHKNIVKLLFCYTCDDDKFLVYDYMENGSLGEMLHSKKAGRGLDWPARHRIALGAAEGLAYLHHDYKPQVLHCDVKSNNILLDAELEPHVADFGLARIIQQHGNGVSMTSIAGTYGYIAPEYAYTLKVTEKSDIYSFGVVLLELVTGKRPIEAEFGDGVDIVRWVCDKIQARNSLAEIFDSRIPSYFHEDMMLMLRVGLLCTSALPVQRPGMKEVVQMLVEARPKEKILAKQAV</sequence>
<dbReference type="SMART" id="SM00369">
    <property type="entry name" value="LRR_TYP"/>
    <property type="match status" value="8"/>
</dbReference>
<dbReference type="Gene3D" id="1.10.510.10">
    <property type="entry name" value="Transferase(Phosphotransferase) domain 1"/>
    <property type="match status" value="1"/>
</dbReference>
<dbReference type="InterPro" id="IPR003591">
    <property type="entry name" value="Leu-rich_rpt_typical-subtyp"/>
</dbReference>
<dbReference type="SUPFAM" id="SSF56112">
    <property type="entry name" value="Protein kinase-like (PK-like)"/>
    <property type="match status" value="1"/>
</dbReference>
<dbReference type="SMART" id="SM00220">
    <property type="entry name" value="S_TKc"/>
    <property type="match status" value="1"/>
</dbReference>
<dbReference type="PANTHER" id="PTHR48056:SF44">
    <property type="entry name" value="RECEPTOR PROTEIN KINASE CLAVATA1"/>
    <property type="match status" value="1"/>
</dbReference>
<evidence type="ECO:0000256" key="1">
    <source>
        <dbReference type="ARBA" id="ARBA00004162"/>
    </source>
</evidence>
<dbReference type="InterPro" id="IPR055414">
    <property type="entry name" value="LRR_R13L4/SHOC2-like"/>
</dbReference>
<dbReference type="SUPFAM" id="SSF52047">
    <property type="entry name" value="RNI-like"/>
    <property type="match status" value="1"/>
</dbReference>
<dbReference type="eggNOG" id="ENOG502QQFB">
    <property type="taxonomic scope" value="Eukaryota"/>
</dbReference>
<dbReference type="GO" id="GO:0048608">
    <property type="term" value="P:reproductive structure development"/>
    <property type="evidence" value="ECO:0007669"/>
    <property type="project" value="UniProtKB-ARBA"/>
</dbReference>
<dbReference type="GO" id="GO:0051707">
    <property type="term" value="P:response to other organism"/>
    <property type="evidence" value="ECO:0007669"/>
    <property type="project" value="UniProtKB-ARBA"/>
</dbReference>
<keyword evidence="11" id="KW-0677">Repeat</keyword>
<evidence type="ECO:0000256" key="7">
    <source>
        <dbReference type="ARBA" id="ARBA00022614"/>
    </source>
</evidence>
<evidence type="ECO:0000256" key="8">
    <source>
        <dbReference type="ARBA" id="ARBA00022679"/>
    </source>
</evidence>
<evidence type="ECO:0000256" key="5">
    <source>
        <dbReference type="ARBA" id="ARBA00022527"/>
    </source>
</evidence>
<evidence type="ECO:0000256" key="10">
    <source>
        <dbReference type="ARBA" id="ARBA00022729"/>
    </source>
</evidence>
<evidence type="ECO:0000256" key="16">
    <source>
        <dbReference type="ARBA" id="ARBA00023136"/>
    </source>
</evidence>
<proteinExistence type="inferred from homology"/>
<dbReference type="InterPro" id="IPR008271">
    <property type="entry name" value="Ser/Thr_kinase_AS"/>
</dbReference>
<keyword evidence="12" id="KW-0547">Nucleotide-binding</keyword>
<evidence type="ECO:0000256" key="17">
    <source>
        <dbReference type="ARBA" id="ARBA00023170"/>
    </source>
</evidence>
<evidence type="ECO:0000256" key="9">
    <source>
        <dbReference type="ARBA" id="ARBA00022692"/>
    </source>
</evidence>
<feature type="transmembrane region" description="Helical" evidence="19">
    <location>
        <begin position="641"/>
        <end position="665"/>
    </location>
</feature>
<keyword evidence="15 19" id="KW-1133">Transmembrane helix</keyword>
<name>D8R6U4_SELML</name>
<dbReference type="Pfam" id="PF23598">
    <property type="entry name" value="LRR_14"/>
    <property type="match status" value="1"/>
</dbReference>
<evidence type="ECO:0000256" key="2">
    <source>
        <dbReference type="ARBA" id="ARBA00008684"/>
    </source>
</evidence>
<dbReference type="InParanoid" id="D8R6U4"/>
<dbReference type="KEGG" id="smo:SELMODRAFT_168561"/>
<evidence type="ECO:0000256" key="11">
    <source>
        <dbReference type="ARBA" id="ARBA00022737"/>
    </source>
</evidence>
<dbReference type="InterPro" id="IPR032675">
    <property type="entry name" value="LRR_dom_sf"/>
</dbReference>
<dbReference type="InterPro" id="IPR001611">
    <property type="entry name" value="Leu-rich_rpt"/>
</dbReference>
<keyword evidence="22" id="KW-1185">Reference proteome</keyword>
<dbReference type="EMBL" id="GL377573">
    <property type="protein sequence ID" value="EFJ31406.1"/>
    <property type="molecule type" value="Genomic_DNA"/>
</dbReference>
<dbReference type="GO" id="GO:0005524">
    <property type="term" value="F:ATP binding"/>
    <property type="evidence" value="ECO:0007669"/>
    <property type="project" value="UniProtKB-KW"/>
</dbReference>
<keyword evidence="17" id="KW-0675">Receptor</keyword>
<dbReference type="Gene3D" id="3.80.10.10">
    <property type="entry name" value="Ribonuclease Inhibitor"/>
    <property type="match status" value="3"/>
</dbReference>
<keyword evidence="3" id="KW-0217">Developmental protein</keyword>
<dbReference type="InterPro" id="IPR013210">
    <property type="entry name" value="LRR_N_plant-typ"/>
</dbReference>
<evidence type="ECO:0000256" key="18">
    <source>
        <dbReference type="ARBA" id="ARBA00023180"/>
    </source>
</evidence>
<dbReference type="FunFam" id="3.80.10.10:FF:000275">
    <property type="entry name" value="Leucine-rich repeat receptor-like protein kinase"/>
    <property type="match status" value="1"/>
</dbReference>
<dbReference type="GO" id="GO:0033612">
    <property type="term" value="F:receptor serine/threonine kinase binding"/>
    <property type="evidence" value="ECO:0000318"/>
    <property type="project" value="GO_Central"/>
</dbReference>
<comment type="subcellular location">
    <subcellularLocation>
        <location evidence="1">Cell membrane</location>
        <topology evidence="1">Single-pass membrane protein</topology>
    </subcellularLocation>
</comment>
<keyword evidence="10" id="KW-0732">Signal</keyword>
<keyword evidence="18" id="KW-0325">Glycoprotein</keyword>
<keyword evidence="4" id="KW-1003">Cell membrane</keyword>
<dbReference type="Gene3D" id="3.30.200.20">
    <property type="entry name" value="Phosphorylase Kinase, domain 1"/>
    <property type="match status" value="1"/>
</dbReference>
<evidence type="ECO:0000259" key="20">
    <source>
        <dbReference type="PROSITE" id="PS50011"/>
    </source>
</evidence>
<gene>
    <name evidence="21" type="ORF">SELMODRAFT_168561</name>
</gene>
<dbReference type="GO" id="GO:1905393">
    <property type="term" value="P:plant organ formation"/>
    <property type="evidence" value="ECO:0007669"/>
    <property type="project" value="UniProtKB-ARBA"/>
</dbReference>
<feature type="domain" description="Protein kinase" evidence="20">
    <location>
        <begin position="699"/>
        <end position="992"/>
    </location>
</feature>
<dbReference type="InterPro" id="IPR050647">
    <property type="entry name" value="Plant_LRR-RLKs"/>
</dbReference>
<evidence type="ECO:0000256" key="15">
    <source>
        <dbReference type="ARBA" id="ARBA00022989"/>
    </source>
</evidence>
<dbReference type="OMA" id="SHDEMCK"/>
<dbReference type="SUPFAM" id="SSF52058">
    <property type="entry name" value="L domain-like"/>
    <property type="match status" value="1"/>
</dbReference>
<dbReference type="PROSITE" id="PS50011">
    <property type="entry name" value="PROTEIN_KINASE_DOM"/>
    <property type="match status" value="1"/>
</dbReference>
<evidence type="ECO:0000256" key="3">
    <source>
        <dbReference type="ARBA" id="ARBA00022473"/>
    </source>
</evidence>
<keyword evidence="6" id="KW-0597">Phosphoprotein</keyword>
<evidence type="ECO:0000256" key="4">
    <source>
        <dbReference type="ARBA" id="ARBA00022475"/>
    </source>
</evidence>
<keyword evidence="14" id="KW-0067">ATP-binding</keyword>
<evidence type="ECO:0000313" key="21">
    <source>
        <dbReference type="EMBL" id="EFJ31406.1"/>
    </source>
</evidence>
<protein>
    <recommendedName>
        <fullName evidence="20">Protein kinase domain-containing protein</fullName>
    </recommendedName>
</protein>
<accession>D8R6U4</accession>
<dbReference type="AlphaFoldDB" id="D8R6U4"/>
<dbReference type="PROSITE" id="PS00108">
    <property type="entry name" value="PROTEIN_KINASE_ST"/>
    <property type="match status" value="1"/>
</dbReference>
<evidence type="ECO:0000313" key="22">
    <source>
        <dbReference type="Proteomes" id="UP000001514"/>
    </source>
</evidence>
<keyword evidence="7" id="KW-0433">Leucine-rich repeat</keyword>
<dbReference type="GO" id="GO:0009791">
    <property type="term" value="P:post-embryonic development"/>
    <property type="evidence" value="ECO:0007669"/>
    <property type="project" value="UniProtKB-ARBA"/>
</dbReference>
<dbReference type="Gramene" id="EFJ31406">
    <property type="protein sequence ID" value="EFJ31406"/>
    <property type="gene ID" value="SELMODRAFT_168561"/>
</dbReference>
<evidence type="ECO:0000256" key="6">
    <source>
        <dbReference type="ARBA" id="ARBA00022553"/>
    </source>
</evidence>
<dbReference type="Pfam" id="PF08263">
    <property type="entry name" value="LRRNT_2"/>
    <property type="match status" value="1"/>
</dbReference>